<dbReference type="GO" id="GO:0000978">
    <property type="term" value="F:RNA polymerase II cis-regulatory region sequence-specific DNA binding"/>
    <property type="evidence" value="ECO:0007669"/>
    <property type="project" value="TreeGrafter"/>
</dbReference>
<feature type="compositionally biased region" description="Low complexity" evidence="5">
    <location>
        <begin position="101"/>
        <end position="110"/>
    </location>
</feature>
<dbReference type="Pfam" id="PF00172">
    <property type="entry name" value="Zn_clus"/>
    <property type="match status" value="1"/>
</dbReference>
<dbReference type="PANTHER" id="PTHR47424:SF3">
    <property type="entry name" value="REGULATORY PROTEIN GAL4"/>
    <property type="match status" value="1"/>
</dbReference>
<accession>A0A9W5YW41</accession>
<organism evidence="7 8">
    <name type="scientific">Aspergillus brasiliensis</name>
    <dbReference type="NCBI Taxonomy" id="319629"/>
    <lineage>
        <taxon>Eukaryota</taxon>
        <taxon>Fungi</taxon>
        <taxon>Dikarya</taxon>
        <taxon>Ascomycota</taxon>
        <taxon>Pezizomycotina</taxon>
        <taxon>Eurotiomycetes</taxon>
        <taxon>Eurotiomycetidae</taxon>
        <taxon>Eurotiales</taxon>
        <taxon>Aspergillaceae</taxon>
        <taxon>Aspergillus</taxon>
        <taxon>Aspergillus subgen. Circumdati</taxon>
    </lineage>
</organism>
<dbReference type="InterPro" id="IPR036864">
    <property type="entry name" value="Zn2-C6_fun-type_DNA-bd_sf"/>
</dbReference>
<gene>
    <name evidence="7" type="ORF">AbraCBS73388_011618</name>
</gene>
<evidence type="ECO:0000256" key="5">
    <source>
        <dbReference type="SAM" id="MobiDB-lite"/>
    </source>
</evidence>
<dbReference type="EMBL" id="BROQ01000090">
    <property type="protein sequence ID" value="GKZ24630.1"/>
    <property type="molecule type" value="Genomic_DNA"/>
</dbReference>
<proteinExistence type="predicted"/>
<dbReference type="SMART" id="SM00066">
    <property type="entry name" value="GAL4"/>
    <property type="match status" value="1"/>
</dbReference>
<dbReference type="SUPFAM" id="SSF57701">
    <property type="entry name" value="Zn2/Cys6 DNA-binding domain"/>
    <property type="match status" value="1"/>
</dbReference>
<dbReference type="GO" id="GO:0000435">
    <property type="term" value="P:positive regulation of transcription from RNA polymerase II promoter by galactose"/>
    <property type="evidence" value="ECO:0007669"/>
    <property type="project" value="TreeGrafter"/>
</dbReference>
<protein>
    <recommendedName>
        <fullName evidence="6">Zn(2)-C6 fungal-type domain-containing protein</fullName>
    </recommendedName>
</protein>
<feature type="compositionally biased region" description="Pro residues" evidence="5">
    <location>
        <begin position="77"/>
        <end position="89"/>
    </location>
</feature>
<dbReference type="CDD" id="cd00067">
    <property type="entry name" value="GAL4"/>
    <property type="match status" value="1"/>
</dbReference>
<name>A0A9W5YW41_9EURO</name>
<evidence type="ECO:0000313" key="7">
    <source>
        <dbReference type="EMBL" id="GKZ24630.1"/>
    </source>
</evidence>
<dbReference type="GO" id="GO:0008270">
    <property type="term" value="F:zinc ion binding"/>
    <property type="evidence" value="ECO:0007669"/>
    <property type="project" value="InterPro"/>
</dbReference>
<dbReference type="PROSITE" id="PS50048">
    <property type="entry name" value="ZN2_CY6_FUNGAL_2"/>
    <property type="match status" value="1"/>
</dbReference>
<dbReference type="GO" id="GO:0000981">
    <property type="term" value="F:DNA-binding transcription factor activity, RNA polymerase II-specific"/>
    <property type="evidence" value="ECO:0007669"/>
    <property type="project" value="InterPro"/>
</dbReference>
<feature type="domain" description="Zn(2)-C6 fungal-type" evidence="6">
    <location>
        <begin position="11"/>
        <end position="40"/>
    </location>
</feature>
<dbReference type="GO" id="GO:0005634">
    <property type="term" value="C:nucleus"/>
    <property type="evidence" value="ECO:0007669"/>
    <property type="project" value="TreeGrafter"/>
</dbReference>
<reference evidence="7" key="1">
    <citation type="submission" date="2022-07" db="EMBL/GenBank/DDBJ databases">
        <title>Taxonomy of Aspergillus series Nigri: significant species reduction supported by multi-species coalescent approaches.</title>
        <authorList>
            <person name="Bian C."/>
            <person name="Kusuya Y."/>
            <person name="Sklenar F."/>
            <person name="D'hooge E."/>
            <person name="Yaguchi T."/>
            <person name="Takahashi H."/>
            <person name="Hubka V."/>
        </authorList>
    </citation>
    <scope>NUCLEOTIDE SEQUENCE</scope>
    <source>
        <strain evidence="7">CBS 733.88</strain>
    </source>
</reference>
<keyword evidence="4" id="KW-0539">Nucleus</keyword>
<feature type="region of interest" description="Disordered" evidence="5">
    <location>
        <begin position="154"/>
        <end position="174"/>
    </location>
</feature>
<keyword evidence="3" id="KW-0804">Transcription</keyword>
<dbReference type="AlphaFoldDB" id="A0A9W5YW41"/>
<evidence type="ECO:0000256" key="3">
    <source>
        <dbReference type="ARBA" id="ARBA00023163"/>
    </source>
</evidence>
<comment type="caution">
    <text evidence="7">The sequence shown here is derived from an EMBL/GenBank/DDBJ whole genome shotgun (WGS) entry which is preliminary data.</text>
</comment>
<feature type="compositionally biased region" description="Basic and acidic residues" evidence="5">
    <location>
        <begin position="165"/>
        <end position="174"/>
    </location>
</feature>
<dbReference type="InterPro" id="IPR001138">
    <property type="entry name" value="Zn2Cys6_DnaBD"/>
</dbReference>
<evidence type="ECO:0000256" key="4">
    <source>
        <dbReference type="ARBA" id="ARBA00023242"/>
    </source>
</evidence>
<dbReference type="CDD" id="cd12148">
    <property type="entry name" value="fungal_TF_MHR"/>
    <property type="match status" value="1"/>
</dbReference>
<evidence type="ECO:0000313" key="8">
    <source>
        <dbReference type="Proteomes" id="UP001143548"/>
    </source>
</evidence>
<sequence>MVTPNPRSTNACEACRRRKVKCSGGQPCHACIKRNWECIYSHTGRVRYSQAHVNRLLDRIRDYEEQLASKCGNDITGPPPSSSTPPDPNPSRSLGQPEPTSPTNSTSPNNHVSEDPPSDVLPYAESVDGISPDLTSGPAFESQVRSLLDYRSNAHRPVSHGGYQDQDRRGPDGRVGRWASVRGLVEGVHDVEIPSLEESHHLLDQFLYYLGVSQHFFDPRSFSDSMGLLFQTPQSREQQKRAAWYTEYLLVMAMAKLMDVEQPTSQPPGADLFAEALRRVPPMQSLGEEGVIAVEILTLVATYLQWCDRRHDAYLYVRKAFECIS</sequence>
<dbReference type="Gene3D" id="4.10.240.10">
    <property type="entry name" value="Zn(2)-C6 fungal-type DNA-binding domain"/>
    <property type="match status" value="1"/>
</dbReference>
<dbReference type="PANTHER" id="PTHR47424">
    <property type="entry name" value="REGULATORY PROTEIN GAL4"/>
    <property type="match status" value="1"/>
</dbReference>
<dbReference type="Proteomes" id="UP001143548">
    <property type="component" value="Unassembled WGS sequence"/>
</dbReference>
<evidence type="ECO:0000259" key="6">
    <source>
        <dbReference type="PROSITE" id="PS50048"/>
    </source>
</evidence>
<keyword evidence="2" id="KW-0238">DNA-binding</keyword>
<evidence type="ECO:0000256" key="2">
    <source>
        <dbReference type="ARBA" id="ARBA00023125"/>
    </source>
</evidence>
<evidence type="ECO:0000256" key="1">
    <source>
        <dbReference type="ARBA" id="ARBA00023015"/>
    </source>
</evidence>
<keyword evidence="1" id="KW-0805">Transcription regulation</keyword>
<feature type="region of interest" description="Disordered" evidence="5">
    <location>
        <begin position="70"/>
        <end position="138"/>
    </location>
</feature>
<dbReference type="PROSITE" id="PS00463">
    <property type="entry name" value="ZN2_CY6_FUNGAL_1"/>
    <property type="match status" value="1"/>
</dbReference>
<dbReference type="InterPro" id="IPR051127">
    <property type="entry name" value="Fungal_SecMet_Regulators"/>
</dbReference>